<evidence type="ECO:0000313" key="5">
    <source>
        <dbReference type="EMBL" id="EGC36267.1"/>
    </source>
</evidence>
<dbReference type="GO" id="GO:0046872">
    <property type="term" value="F:metal ion binding"/>
    <property type="evidence" value="ECO:0007669"/>
    <property type="project" value="UniProtKB-KW"/>
</dbReference>
<accession>F0ZII1</accession>
<keyword evidence="6" id="KW-1185">Reference proteome</keyword>
<dbReference type="RefSeq" id="XP_003287213.1">
    <property type="nucleotide sequence ID" value="XM_003287165.1"/>
</dbReference>
<evidence type="ECO:0000256" key="2">
    <source>
        <dbReference type="ARBA" id="ARBA00022723"/>
    </source>
</evidence>
<dbReference type="InterPro" id="IPR023214">
    <property type="entry name" value="HAD_sf"/>
</dbReference>
<dbReference type="PANTHER" id="PTHR12103">
    <property type="entry name" value="5'-NUCLEOTIDASE DOMAIN-CONTAINING"/>
    <property type="match status" value="1"/>
</dbReference>
<dbReference type="FunFam" id="3.40.50.1000:FF:000455">
    <property type="entry name" value="Predicted protein"/>
    <property type="match status" value="1"/>
</dbReference>
<gene>
    <name evidence="5" type="ORF">DICPUDRAFT_87496</name>
</gene>
<dbReference type="InterPro" id="IPR036412">
    <property type="entry name" value="HAD-like_sf"/>
</dbReference>
<dbReference type="Proteomes" id="UP000001064">
    <property type="component" value="Unassembled WGS sequence"/>
</dbReference>
<dbReference type="EMBL" id="GL871032">
    <property type="protein sequence ID" value="EGC36267.1"/>
    <property type="molecule type" value="Genomic_DNA"/>
</dbReference>
<dbReference type="GeneID" id="10501009"/>
<dbReference type="VEuPathDB" id="AmoebaDB:DICPUDRAFT_87496"/>
<evidence type="ECO:0000256" key="3">
    <source>
        <dbReference type="ARBA" id="ARBA00022801"/>
    </source>
</evidence>
<proteinExistence type="inferred from homology"/>
<dbReference type="OrthoDB" id="6503940at2759"/>
<dbReference type="Pfam" id="PF05761">
    <property type="entry name" value="5_nucleotid"/>
    <property type="match status" value="1"/>
</dbReference>
<dbReference type="eggNOG" id="KOG2469">
    <property type="taxonomic scope" value="Eukaryota"/>
</dbReference>
<comment type="similarity">
    <text evidence="1">Belongs to the 5'(3')-deoxyribonucleotidase family.</text>
</comment>
<sequence>MDDIIKTEIELHKQFKNLDVIGFDMDMTAVRYNNENIGSLVYDCISIHLKKVFPEAFKNSVIDFNFCKRGLVIDLETGLILKLDNNKKVLKAFRGNHLVSREEIDELYHNHSIKEDSPMHSYSGNNCHRFFTMASFFETTLTCIFKDFMIYLEKEANATGKPIDLSQLKKLAKEIAVSFKTHFDNFYDSHYYYEFCANPGKFIYKVNPKFLEWLKLIRSKGTKVLLITNSKSEYTDAVMKYSYGENFKDHFDCIIVDAHKPEFFSKDKPFVEQHTYFPKGPDDYIPCDSIKLNSNSIFKGGNVNIALNAIRESLQKSDSDEISFCYVGDNIMGDVVAPKKLKMMTVGIIDEIVDPDEIIILKREKKTNEDVSISKEGLIEKNLEKRDYEWGSFFHVHDNHKNISIDTFWGSILRNNADIITPSVDTLAEYYYQDKFDNYETLSPCAVVYPE</sequence>
<evidence type="ECO:0000256" key="1">
    <source>
        <dbReference type="ARBA" id="ARBA00009589"/>
    </source>
</evidence>
<dbReference type="SUPFAM" id="SSF56784">
    <property type="entry name" value="HAD-like"/>
    <property type="match status" value="1"/>
</dbReference>
<dbReference type="FunCoup" id="F0ZII1">
    <property type="interactions" value="4"/>
</dbReference>
<dbReference type="KEGG" id="dpp:DICPUDRAFT_87496"/>
<dbReference type="OMA" id="ICSNPYG"/>
<keyword evidence="2" id="KW-0479">Metal-binding</keyword>
<evidence type="ECO:0008006" key="7">
    <source>
        <dbReference type="Google" id="ProtNLM"/>
    </source>
</evidence>
<evidence type="ECO:0000256" key="4">
    <source>
        <dbReference type="ARBA" id="ARBA00022842"/>
    </source>
</evidence>
<dbReference type="GO" id="GO:0008253">
    <property type="term" value="F:5'-nucleotidase activity"/>
    <property type="evidence" value="ECO:0000318"/>
    <property type="project" value="GO_Central"/>
</dbReference>
<name>F0ZII1_DICPU</name>
<dbReference type="PANTHER" id="PTHR12103:SF16">
    <property type="entry name" value="5'-NUCLEOTIDASE"/>
    <property type="match status" value="1"/>
</dbReference>
<dbReference type="InterPro" id="IPR008380">
    <property type="entry name" value="HAD-SF_hydro_IG_5-nucl"/>
</dbReference>
<dbReference type="Gene3D" id="3.40.50.1000">
    <property type="entry name" value="HAD superfamily/HAD-like"/>
    <property type="match status" value="1"/>
</dbReference>
<keyword evidence="3" id="KW-0378">Hydrolase</keyword>
<keyword evidence="4" id="KW-0460">Magnesium</keyword>
<organism evidence="5 6">
    <name type="scientific">Dictyostelium purpureum</name>
    <name type="common">Slime mold</name>
    <dbReference type="NCBI Taxonomy" id="5786"/>
    <lineage>
        <taxon>Eukaryota</taxon>
        <taxon>Amoebozoa</taxon>
        <taxon>Evosea</taxon>
        <taxon>Eumycetozoa</taxon>
        <taxon>Dictyostelia</taxon>
        <taxon>Dictyosteliales</taxon>
        <taxon>Dictyosteliaceae</taxon>
        <taxon>Dictyostelium</taxon>
    </lineage>
</organism>
<dbReference type="InParanoid" id="F0ZII1"/>
<dbReference type="AlphaFoldDB" id="F0ZII1"/>
<reference evidence="6" key="1">
    <citation type="journal article" date="2011" name="Genome Biol.">
        <title>Comparative genomics of the social amoebae Dictyostelium discoideum and Dictyostelium purpureum.</title>
        <authorList>
            <consortium name="US DOE Joint Genome Institute (JGI-PGF)"/>
            <person name="Sucgang R."/>
            <person name="Kuo A."/>
            <person name="Tian X."/>
            <person name="Salerno W."/>
            <person name="Parikh A."/>
            <person name="Feasley C.L."/>
            <person name="Dalin E."/>
            <person name="Tu H."/>
            <person name="Huang E."/>
            <person name="Barry K."/>
            <person name="Lindquist E."/>
            <person name="Shapiro H."/>
            <person name="Bruce D."/>
            <person name="Schmutz J."/>
            <person name="Salamov A."/>
            <person name="Fey P."/>
            <person name="Gaudet P."/>
            <person name="Anjard C."/>
            <person name="Babu M.M."/>
            <person name="Basu S."/>
            <person name="Bushmanova Y."/>
            <person name="van der Wel H."/>
            <person name="Katoh-Kurasawa M."/>
            <person name="Dinh C."/>
            <person name="Coutinho P.M."/>
            <person name="Saito T."/>
            <person name="Elias M."/>
            <person name="Schaap P."/>
            <person name="Kay R.R."/>
            <person name="Henrissat B."/>
            <person name="Eichinger L."/>
            <person name="Rivero F."/>
            <person name="Putnam N.H."/>
            <person name="West C.M."/>
            <person name="Loomis W.F."/>
            <person name="Chisholm R.L."/>
            <person name="Shaulsky G."/>
            <person name="Strassmann J.E."/>
            <person name="Queller D.C."/>
            <person name="Kuspa A."/>
            <person name="Grigoriev I.V."/>
        </authorList>
    </citation>
    <scope>NUCLEOTIDE SEQUENCE [LARGE SCALE GENOMIC DNA]</scope>
    <source>
        <strain evidence="6">QSDP1</strain>
    </source>
</reference>
<evidence type="ECO:0000313" key="6">
    <source>
        <dbReference type="Proteomes" id="UP000001064"/>
    </source>
</evidence>
<protein>
    <recommendedName>
        <fullName evidence="7">5'-nucleotidase</fullName>
    </recommendedName>
</protein>